<dbReference type="EMBL" id="UINC01054957">
    <property type="protein sequence ID" value="SVB73295.1"/>
    <property type="molecule type" value="Genomic_DNA"/>
</dbReference>
<dbReference type="AlphaFoldDB" id="A0A382GEZ0"/>
<evidence type="ECO:0000313" key="2">
    <source>
        <dbReference type="EMBL" id="SVB73295.1"/>
    </source>
</evidence>
<dbReference type="Pfam" id="PF24777">
    <property type="entry name" value="DUF7700"/>
    <property type="match status" value="2"/>
</dbReference>
<protein>
    <recommendedName>
        <fullName evidence="1">DUF7700 domain-containing protein</fullName>
    </recommendedName>
</protein>
<dbReference type="InterPro" id="IPR056117">
    <property type="entry name" value="DUF7700"/>
</dbReference>
<gene>
    <name evidence="2" type="ORF">METZ01_LOCUS226149</name>
</gene>
<sequence length="286" mass="31983">MVQQKGRARFEAGPVTFIVQHELWDGNVQDHSDQGVAVLVAKSGDDTTLLRFNCFDIEKSYIYGPEKENKLFRMDHTTDGNPINWTVQQIRNNLPIMLETAGYSDIAKTVDAKQVEGVLGDVEAHAREMYATGRNTVKHHRGTDIFEVGNIRFGLEMRRQASGDGGLAIHVLADLAGTPGRHYTEETELLAFDCFRDDPHYHYGPRNKNHRIFFDKALVPDTLGWTLKQFKSRKLAAMIDRAGYPGVAADLDQDLLDSLIPSIEKRAREMEAEGIPAEVTGNLSAS</sequence>
<feature type="domain" description="DUF7700" evidence="1">
    <location>
        <begin position="10"/>
        <end position="125"/>
    </location>
</feature>
<proteinExistence type="predicted"/>
<accession>A0A382GEZ0</accession>
<reference evidence="2" key="1">
    <citation type="submission" date="2018-05" db="EMBL/GenBank/DDBJ databases">
        <authorList>
            <person name="Lanie J.A."/>
            <person name="Ng W.-L."/>
            <person name="Kazmierczak K.M."/>
            <person name="Andrzejewski T.M."/>
            <person name="Davidsen T.M."/>
            <person name="Wayne K.J."/>
            <person name="Tettelin H."/>
            <person name="Glass J.I."/>
            <person name="Rusch D."/>
            <person name="Podicherti R."/>
            <person name="Tsui H.-C.T."/>
            <person name="Winkler M.E."/>
        </authorList>
    </citation>
    <scope>NUCLEOTIDE SEQUENCE</scope>
</reference>
<name>A0A382GEZ0_9ZZZZ</name>
<organism evidence="2">
    <name type="scientific">marine metagenome</name>
    <dbReference type="NCBI Taxonomy" id="408172"/>
    <lineage>
        <taxon>unclassified sequences</taxon>
        <taxon>metagenomes</taxon>
        <taxon>ecological metagenomes</taxon>
    </lineage>
</organism>
<feature type="domain" description="DUF7700" evidence="1">
    <location>
        <begin position="145"/>
        <end position="267"/>
    </location>
</feature>
<evidence type="ECO:0000259" key="1">
    <source>
        <dbReference type="Pfam" id="PF24777"/>
    </source>
</evidence>